<dbReference type="OMA" id="GKGHFPF"/>
<evidence type="ECO:0000259" key="6">
    <source>
        <dbReference type="SMART" id="SM00043"/>
    </source>
</evidence>
<keyword evidence="2" id="KW-1015">Disulfide bond</keyword>
<gene>
    <name evidence="7" type="ORF">XELAEV_18029648mg</name>
</gene>
<dbReference type="FunFam" id="3.10.450.10:FF:000031">
    <property type="entry name" value="Histidine-rich glycoprotein"/>
    <property type="match status" value="1"/>
</dbReference>
<dbReference type="SMART" id="SM00043">
    <property type="entry name" value="CY"/>
    <property type="match status" value="2"/>
</dbReference>
<feature type="signal peptide" evidence="5">
    <location>
        <begin position="1"/>
        <end position="28"/>
    </location>
</feature>
<dbReference type="CDD" id="cd00042">
    <property type="entry name" value="CY"/>
    <property type="match status" value="2"/>
</dbReference>
<dbReference type="SUPFAM" id="SSF54403">
    <property type="entry name" value="Cystatin/monellin"/>
    <property type="match status" value="2"/>
</dbReference>
<evidence type="ECO:0000256" key="4">
    <source>
        <dbReference type="SAM" id="MobiDB-lite"/>
    </source>
</evidence>
<dbReference type="InterPro" id="IPR050735">
    <property type="entry name" value="Kininogen_Fetuin_HRG"/>
</dbReference>
<dbReference type="AlphaFoldDB" id="A0A974HHY9"/>
<feature type="compositionally biased region" description="Basic and acidic residues" evidence="4">
    <location>
        <begin position="386"/>
        <end position="403"/>
    </location>
</feature>
<feature type="domain" description="Cystatin" evidence="6">
    <location>
        <begin position="29"/>
        <end position="146"/>
    </location>
</feature>
<feature type="chain" id="PRO_5037609376" description="Cystatin domain-containing protein" evidence="5">
    <location>
        <begin position="29"/>
        <end position="472"/>
    </location>
</feature>
<dbReference type="Pfam" id="PF00031">
    <property type="entry name" value="Cystatin"/>
    <property type="match status" value="1"/>
</dbReference>
<organism evidence="7 8">
    <name type="scientific">Xenopus laevis</name>
    <name type="common">African clawed frog</name>
    <dbReference type="NCBI Taxonomy" id="8355"/>
    <lineage>
        <taxon>Eukaryota</taxon>
        <taxon>Metazoa</taxon>
        <taxon>Chordata</taxon>
        <taxon>Craniata</taxon>
        <taxon>Vertebrata</taxon>
        <taxon>Euteleostomi</taxon>
        <taxon>Amphibia</taxon>
        <taxon>Batrachia</taxon>
        <taxon>Anura</taxon>
        <taxon>Pipoidea</taxon>
        <taxon>Pipidae</taxon>
        <taxon>Xenopodinae</taxon>
        <taxon>Xenopus</taxon>
        <taxon>Xenopus</taxon>
    </lineage>
</organism>
<evidence type="ECO:0000256" key="3">
    <source>
        <dbReference type="ARBA" id="ARBA00023180"/>
    </source>
</evidence>
<keyword evidence="1 5" id="KW-0732">Signal</keyword>
<dbReference type="PANTHER" id="PTHR13814:SF18">
    <property type="entry name" value="FETUIN-B"/>
    <property type="match status" value="1"/>
</dbReference>
<evidence type="ECO:0000256" key="5">
    <source>
        <dbReference type="SAM" id="SignalP"/>
    </source>
</evidence>
<dbReference type="Gene3D" id="3.10.450.10">
    <property type="match status" value="2"/>
</dbReference>
<dbReference type="InterPro" id="IPR046350">
    <property type="entry name" value="Cystatin_sf"/>
</dbReference>
<keyword evidence="3" id="KW-0325">Glycoprotein</keyword>
<evidence type="ECO:0000313" key="8">
    <source>
        <dbReference type="Proteomes" id="UP000694892"/>
    </source>
</evidence>
<dbReference type="EMBL" id="CM004475">
    <property type="protein sequence ID" value="OCT78558.1"/>
    <property type="molecule type" value="Genomic_DNA"/>
</dbReference>
<feature type="region of interest" description="Disordered" evidence="4">
    <location>
        <begin position="299"/>
        <end position="403"/>
    </location>
</feature>
<dbReference type="InterPro" id="IPR000010">
    <property type="entry name" value="Cystatin_dom"/>
</dbReference>
<feature type="compositionally biased region" description="Basic residues" evidence="4">
    <location>
        <begin position="317"/>
        <end position="363"/>
    </location>
</feature>
<proteinExistence type="predicted"/>
<feature type="domain" description="Cystatin" evidence="6">
    <location>
        <begin position="158"/>
        <end position="268"/>
    </location>
</feature>
<reference evidence="8" key="1">
    <citation type="journal article" date="2016" name="Nature">
        <title>Genome evolution in the allotetraploid frog Xenopus laevis.</title>
        <authorList>
            <person name="Session A.M."/>
            <person name="Uno Y."/>
            <person name="Kwon T."/>
            <person name="Chapman J.A."/>
            <person name="Toyoda A."/>
            <person name="Takahashi S."/>
            <person name="Fukui A."/>
            <person name="Hikosaka A."/>
            <person name="Suzuki A."/>
            <person name="Kondo M."/>
            <person name="van Heeringen S.J."/>
            <person name="Quigley I."/>
            <person name="Heinz S."/>
            <person name="Ogino H."/>
            <person name="Ochi H."/>
            <person name="Hellsten U."/>
            <person name="Lyons J.B."/>
            <person name="Simakov O."/>
            <person name="Putnam N."/>
            <person name="Stites J."/>
            <person name="Kuroki Y."/>
            <person name="Tanaka T."/>
            <person name="Michiue T."/>
            <person name="Watanabe M."/>
            <person name="Bogdanovic O."/>
            <person name="Lister R."/>
            <person name="Georgiou G."/>
            <person name="Paranjpe S.S."/>
            <person name="van Kruijsbergen I."/>
            <person name="Shu S."/>
            <person name="Carlson J."/>
            <person name="Kinoshita T."/>
            <person name="Ohta Y."/>
            <person name="Mawaribuchi S."/>
            <person name="Jenkins J."/>
            <person name="Grimwood J."/>
            <person name="Schmutz J."/>
            <person name="Mitros T."/>
            <person name="Mozaffari S.V."/>
            <person name="Suzuki Y."/>
            <person name="Haramoto Y."/>
            <person name="Yamamoto T.S."/>
            <person name="Takagi C."/>
            <person name="Heald R."/>
            <person name="Miller K."/>
            <person name="Haudenschild C."/>
            <person name="Kitzman J."/>
            <person name="Nakayama T."/>
            <person name="Izutsu Y."/>
            <person name="Robert J."/>
            <person name="Fortriede J."/>
            <person name="Burns K."/>
            <person name="Lotay V."/>
            <person name="Karimi K."/>
            <person name="Yasuoka Y."/>
            <person name="Dichmann D.S."/>
            <person name="Flajnik M.F."/>
            <person name="Houston D.W."/>
            <person name="Shendure J."/>
            <person name="DuPasquier L."/>
            <person name="Vize P.D."/>
            <person name="Zorn A.M."/>
            <person name="Ito M."/>
            <person name="Marcotte E.M."/>
            <person name="Wallingford J.B."/>
            <person name="Ito Y."/>
            <person name="Asashima M."/>
            <person name="Ueno N."/>
            <person name="Matsuda Y."/>
            <person name="Veenstra G.J."/>
            <person name="Fujiyama A."/>
            <person name="Harland R.M."/>
            <person name="Taira M."/>
            <person name="Rokhsar D.S."/>
        </authorList>
    </citation>
    <scope>NUCLEOTIDE SEQUENCE [LARGE SCALE GENOMIC DNA]</scope>
    <source>
        <strain evidence="8">J</strain>
    </source>
</reference>
<evidence type="ECO:0000256" key="2">
    <source>
        <dbReference type="ARBA" id="ARBA00023157"/>
    </source>
</evidence>
<dbReference type="GO" id="GO:0005576">
    <property type="term" value="C:extracellular region"/>
    <property type="evidence" value="ECO:0007669"/>
    <property type="project" value="TreeGrafter"/>
</dbReference>
<evidence type="ECO:0000256" key="1">
    <source>
        <dbReference type="ARBA" id="ARBA00022729"/>
    </source>
</evidence>
<accession>A0A974HHY9</accession>
<dbReference type="GO" id="GO:0004869">
    <property type="term" value="F:cysteine-type endopeptidase inhibitor activity"/>
    <property type="evidence" value="ECO:0007669"/>
    <property type="project" value="InterPro"/>
</dbReference>
<name>A0A974HHY9_XENLA</name>
<dbReference type="PANTHER" id="PTHR13814">
    <property type="entry name" value="FETUIN"/>
    <property type="match status" value="1"/>
</dbReference>
<dbReference type="Proteomes" id="UP000694892">
    <property type="component" value="Chromosome 5S"/>
</dbReference>
<protein>
    <recommendedName>
        <fullName evidence="6">Cystatin domain-containing protein</fullName>
    </recommendedName>
</protein>
<evidence type="ECO:0000313" key="7">
    <source>
        <dbReference type="EMBL" id="OCT78558.1"/>
    </source>
</evidence>
<sequence>MFNRDTCSFIMKCVFIVVLFGLVPLCKATSPVFPVVDPIQCNTTESEVHVALDLINEDRREGFIFKPLRVVEAYEQHVKSHKYPASTIYYLTIDVLETKCSVLSGKPWEECEEPYSLHEWVFGECKAIILISLPWRVQKLISYNCTITSVHPGVILSTCPDCPTANEEITPTITETADTLIAEYNKDSNNTRYFKIDHIERVRSQWVVGPSYFIQFTIKETDCMKTQENVVLSNCNFLDDREAHVGFCSGSMMNSTFDGTEHKQVSCDIYEPKDDHSHYPDDHGPYASHREIEVNIPEGQEKPEAAVQEKSQDKSQKGRHHHKHRHHPSHKGHKHGRRHHHHHPHHHDHPPHHHHHHHHHHPNHTSSEHHEHHHHHPNHTSSEHGSSSEEHTDKKAGKKADRKCFMTRSKGVVQKITLASETDVLPAPTITISRPSFRTEYIQFPEAASHLPTCPWTIEEKEEIVPFLPHEK</sequence>